<proteinExistence type="inferred from homology"/>
<feature type="domain" description="GIY-YIG" evidence="6">
    <location>
        <begin position="15"/>
        <end position="93"/>
    </location>
</feature>
<dbReference type="Gene3D" id="3.40.1440.10">
    <property type="entry name" value="GIY-YIG endonuclease"/>
    <property type="match status" value="1"/>
</dbReference>
<dbReference type="Pfam" id="PF22920">
    <property type="entry name" value="UvrC_RNaseH"/>
    <property type="match status" value="1"/>
</dbReference>
<protein>
    <submittedName>
        <fullName evidence="8">UvrABC system protein C</fullName>
    </submittedName>
</protein>
<dbReference type="InterPro" id="IPR050066">
    <property type="entry name" value="UvrABC_protein_C"/>
</dbReference>
<dbReference type="GO" id="GO:0006289">
    <property type="term" value="P:nucleotide-excision repair"/>
    <property type="evidence" value="ECO:0007669"/>
    <property type="project" value="InterPro"/>
</dbReference>
<keyword evidence="4" id="KW-0267">Excision nuclease</keyword>
<dbReference type="GO" id="GO:0009380">
    <property type="term" value="C:excinuclease repair complex"/>
    <property type="evidence" value="ECO:0007669"/>
    <property type="project" value="InterPro"/>
</dbReference>
<dbReference type="NCBIfam" id="TIGR00194">
    <property type="entry name" value="uvrC"/>
    <property type="match status" value="1"/>
</dbReference>
<dbReference type="Pfam" id="PF08459">
    <property type="entry name" value="UvrC_RNaseH_dom"/>
    <property type="match status" value="1"/>
</dbReference>
<dbReference type="SUPFAM" id="SSF47781">
    <property type="entry name" value="RuvA domain 2-like"/>
    <property type="match status" value="1"/>
</dbReference>
<sequence>MTAEQFQHIAATIPHQPGIYKYFSKSKELIYVGKAKDLRKRVSSYFSKTFTSYKTHELVQHIHHLEFTIVDSEQDAFLLENALIKQFQPKYNICLKDDKTYPFIVIKKEPFPRIFLTRKKLNDGSEYLGPFTSSGKVRELIDFIKQYIPLRNCKLNLTDSNIQKKKFKVCLEYHLGNCKGPCEALQSAQDYAEGIQQIKEILKGNLGTVIDHFKKEMREHAANLAFEKAELIKKKIEHLENYKARSVIVNTRLNNIDVFSVLKEDDIAYVNYLMVQNGTIVQTHTVQLETKLEETDEDVLSFAIINLRETFNSLSQEIIVPFKIEYPDNEVIITVPKAGDKKKLLDLSLKNVNYYKDEIRRKRILHLEEKNEDEKKGVLHELKKYLQLSELPVHIECFDNSNFQGSYPVSAMVCFKNGVPSKKDYRHFNVETVKGINDFASMKEVVYRRYKRLLAENGPLPQLVIIDGGKGQLSAALESINQLKLNGKMTLVGLAKNEEELFFKHDTKSIKLPWDSDSLKLLRRIRDEVHNFGITFHRNKRSKGTFKNEIAEIKGIGKHTADQLLKKYKSVNTIRSKTQTELAELIGNAKSKLIWDYFNANESKGIK</sequence>
<evidence type="ECO:0000256" key="4">
    <source>
        <dbReference type="ARBA" id="ARBA00022881"/>
    </source>
</evidence>
<dbReference type="PANTHER" id="PTHR30562:SF1">
    <property type="entry name" value="UVRABC SYSTEM PROTEIN C"/>
    <property type="match status" value="1"/>
</dbReference>
<dbReference type="CDD" id="cd10434">
    <property type="entry name" value="GIY-YIG_UvrC_Cho"/>
    <property type="match status" value="1"/>
</dbReference>
<dbReference type="EMBL" id="MLJW01000032">
    <property type="protein sequence ID" value="OIR08368.1"/>
    <property type="molecule type" value="Genomic_DNA"/>
</dbReference>
<dbReference type="FunFam" id="3.40.1440.10:FF:000001">
    <property type="entry name" value="UvrABC system protein C"/>
    <property type="match status" value="1"/>
</dbReference>
<dbReference type="HAMAP" id="MF_00203">
    <property type="entry name" value="UvrC"/>
    <property type="match status" value="1"/>
</dbReference>
<evidence type="ECO:0000256" key="5">
    <source>
        <dbReference type="ARBA" id="ARBA00023204"/>
    </source>
</evidence>
<dbReference type="SMART" id="SM00465">
    <property type="entry name" value="GIYc"/>
    <property type="match status" value="1"/>
</dbReference>
<dbReference type="InterPro" id="IPR000305">
    <property type="entry name" value="GIY-YIG_endonuc"/>
</dbReference>
<evidence type="ECO:0000313" key="8">
    <source>
        <dbReference type="EMBL" id="OIR08368.1"/>
    </source>
</evidence>
<evidence type="ECO:0000256" key="3">
    <source>
        <dbReference type="ARBA" id="ARBA00022769"/>
    </source>
</evidence>
<dbReference type="InterPro" id="IPR038476">
    <property type="entry name" value="UvrC_RNase_H_dom_sf"/>
</dbReference>
<dbReference type="SUPFAM" id="SSF46600">
    <property type="entry name" value="C-terminal UvrC-binding domain of UvrB"/>
    <property type="match status" value="1"/>
</dbReference>
<dbReference type="Gene3D" id="3.30.420.340">
    <property type="entry name" value="UvrC, RNAse H endonuclease domain"/>
    <property type="match status" value="1"/>
</dbReference>
<feature type="domain" description="UvrC family homology region profile" evidence="7">
    <location>
        <begin position="262"/>
        <end position="480"/>
    </location>
</feature>
<dbReference type="PANTHER" id="PTHR30562">
    <property type="entry name" value="UVRC/OXIDOREDUCTASE"/>
    <property type="match status" value="1"/>
</dbReference>
<dbReference type="InterPro" id="IPR001162">
    <property type="entry name" value="UvrC_RNase_H_dom"/>
</dbReference>
<dbReference type="InterPro" id="IPR047296">
    <property type="entry name" value="GIY-YIG_UvrC_Cho"/>
</dbReference>
<dbReference type="InterPro" id="IPR004791">
    <property type="entry name" value="UvrC"/>
</dbReference>
<dbReference type="Gene3D" id="1.10.150.20">
    <property type="entry name" value="5' to 3' exonuclease, C-terminal subdomain"/>
    <property type="match status" value="1"/>
</dbReference>
<organism evidence="8">
    <name type="scientific">mine drainage metagenome</name>
    <dbReference type="NCBI Taxonomy" id="410659"/>
    <lineage>
        <taxon>unclassified sequences</taxon>
        <taxon>metagenomes</taxon>
        <taxon>ecological metagenomes</taxon>
    </lineage>
</organism>
<name>A0A1J5SWD8_9ZZZZ</name>
<keyword evidence="2" id="KW-0227">DNA damage</keyword>
<dbReference type="AlphaFoldDB" id="A0A1J5SWD8"/>
<comment type="caution">
    <text evidence="8">The sequence shown here is derived from an EMBL/GenBank/DDBJ whole genome shotgun (WGS) entry which is preliminary data.</text>
</comment>
<dbReference type="Pfam" id="PF01541">
    <property type="entry name" value="GIY-YIG"/>
    <property type="match status" value="1"/>
</dbReference>
<dbReference type="GO" id="GO:0009381">
    <property type="term" value="F:excinuclease ABC activity"/>
    <property type="evidence" value="ECO:0007669"/>
    <property type="project" value="InterPro"/>
</dbReference>
<keyword evidence="1" id="KW-0963">Cytoplasm</keyword>
<keyword evidence="5" id="KW-0234">DNA repair</keyword>
<evidence type="ECO:0000256" key="2">
    <source>
        <dbReference type="ARBA" id="ARBA00022763"/>
    </source>
</evidence>
<evidence type="ECO:0000259" key="6">
    <source>
        <dbReference type="PROSITE" id="PS50164"/>
    </source>
</evidence>
<evidence type="ECO:0000259" key="7">
    <source>
        <dbReference type="PROSITE" id="PS50165"/>
    </source>
</evidence>
<gene>
    <name evidence="8" type="primary">uvrC_4</name>
    <name evidence="8" type="ORF">GALL_95360</name>
</gene>
<dbReference type="SUPFAM" id="SSF82771">
    <property type="entry name" value="GIY-YIG endonuclease"/>
    <property type="match status" value="1"/>
</dbReference>
<evidence type="ECO:0000256" key="1">
    <source>
        <dbReference type="ARBA" id="ARBA00022490"/>
    </source>
</evidence>
<keyword evidence="3" id="KW-0228">DNA excision</keyword>
<accession>A0A1J5SWD8</accession>
<dbReference type="InterPro" id="IPR035901">
    <property type="entry name" value="GIY-YIG_endonuc_sf"/>
</dbReference>
<dbReference type="InterPro" id="IPR036876">
    <property type="entry name" value="UVR_dom_sf"/>
</dbReference>
<reference evidence="8" key="1">
    <citation type="submission" date="2016-10" db="EMBL/GenBank/DDBJ databases">
        <title>Sequence of Gallionella enrichment culture.</title>
        <authorList>
            <person name="Poehlein A."/>
            <person name="Muehling M."/>
            <person name="Daniel R."/>
        </authorList>
    </citation>
    <scope>NUCLEOTIDE SEQUENCE</scope>
</reference>
<dbReference type="InterPro" id="IPR010994">
    <property type="entry name" value="RuvA_2-like"/>
</dbReference>
<dbReference type="PROSITE" id="PS50164">
    <property type="entry name" value="GIY_YIG"/>
    <property type="match status" value="1"/>
</dbReference>
<dbReference type="PROSITE" id="PS50165">
    <property type="entry name" value="UVRC"/>
    <property type="match status" value="1"/>
</dbReference>